<name>A0AA36JP02_9DINO</name>
<evidence type="ECO:0000256" key="2">
    <source>
        <dbReference type="SAM" id="MobiDB-lite"/>
    </source>
</evidence>
<evidence type="ECO:0000313" key="6">
    <source>
        <dbReference type="Proteomes" id="UP001178507"/>
    </source>
</evidence>
<dbReference type="PANTHER" id="PTHR48070">
    <property type="entry name" value="ESTERASE OVCA2"/>
    <property type="match status" value="1"/>
</dbReference>
<feature type="domain" description="Serine hydrolase" evidence="4">
    <location>
        <begin position="54"/>
        <end position="293"/>
    </location>
</feature>
<dbReference type="GO" id="GO:0016787">
    <property type="term" value="F:hydrolase activity"/>
    <property type="evidence" value="ECO:0007669"/>
    <property type="project" value="UniProtKB-KW"/>
</dbReference>
<sequence>MDFDDLDDVEATAGPQGLQEQREKLQTASWEELAAAAPFPRPKGRGFGGAKRLQKVLYLHGPGSNKLMAEKQVQAVFKNLKWVVDFELLEWHFVEGAINYKLEEIHWDPAVQKIFAPFGRPCGESYDGYMSYFSMWNESHQDETWLGPEASKMAAEGLGACGSNGYEDVLEHMAAHLAENGPYDGVCGFDMGASLAFDMARLAQEGDKRFTEKFRYLVLFSARGHRARAQLSQGSLRPKAPLQIPCFMSWSREDDSKQYSNYEELALYVHPNFRRICVHGQGHRPPNLKKGTQECELLDAFIGEMQADTFSGVQEDGPDIYKDFWLPLPREPAALPEPPMKVIVVVDPLGEHGPTAAEAKADRSRFPAQEPLEVCQKRLSIFRQVTATKCEDLLLEGWEVLSAAFQPSHVSLRWHPEIQARDSSVAYSVDAGRSRWLQAEDEVALPWSKLAEVAEQLLESLEVGRDSVALVGLGTGGIVAFALALALVRRGVLPAKLCCACPPTVWPEGAPGPGSLVTTPVSYLTCAESVAGPPWRFETSTFGPFAQRHFEDKATMVATISEEINGFR</sequence>
<dbReference type="Gene3D" id="3.40.50.1820">
    <property type="entry name" value="alpha/beta hydrolase"/>
    <property type="match status" value="2"/>
</dbReference>
<dbReference type="GO" id="GO:0005737">
    <property type="term" value="C:cytoplasm"/>
    <property type="evidence" value="ECO:0007669"/>
    <property type="project" value="TreeGrafter"/>
</dbReference>
<feature type="compositionally biased region" description="Acidic residues" evidence="2">
    <location>
        <begin position="1"/>
        <end position="10"/>
    </location>
</feature>
<keyword evidence="3" id="KW-0472">Membrane</keyword>
<dbReference type="GO" id="GO:0005634">
    <property type="term" value="C:nucleus"/>
    <property type="evidence" value="ECO:0007669"/>
    <property type="project" value="TreeGrafter"/>
</dbReference>
<reference evidence="5" key="1">
    <citation type="submission" date="2023-08" db="EMBL/GenBank/DDBJ databases">
        <authorList>
            <person name="Chen Y."/>
            <person name="Shah S."/>
            <person name="Dougan E. K."/>
            <person name="Thang M."/>
            <person name="Chan C."/>
        </authorList>
    </citation>
    <scope>NUCLEOTIDE SEQUENCE</scope>
</reference>
<dbReference type="InterPro" id="IPR050593">
    <property type="entry name" value="LovG"/>
</dbReference>
<evidence type="ECO:0000313" key="5">
    <source>
        <dbReference type="EMBL" id="CAJ1409735.1"/>
    </source>
</evidence>
<accession>A0AA36JP02</accession>
<dbReference type="InterPro" id="IPR005645">
    <property type="entry name" value="FSH-like_dom"/>
</dbReference>
<gene>
    <name evidence="5" type="ORF">EVOR1521_LOCUS30758</name>
</gene>
<evidence type="ECO:0000256" key="1">
    <source>
        <dbReference type="ARBA" id="ARBA00022801"/>
    </source>
</evidence>
<dbReference type="EMBL" id="CAUJNA010003783">
    <property type="protein sequence ID" value="CAJ1409735.1"/>
    <property type="molecule type" value="Genomic_DNA"/>
</dbReference>
<dbReference type="Pfam" id="PF03959">
    <property type="entry name" value="FSH1"/>
    <property type="match status" value="1"/>
</dbReference>
<evidence type="ECO:0000256" key="3">
    <source>
        <dbReference type="SAM" id="Phobius"/>
    </source>
</evidence>
<feature type="transmembrane region" description="Helical" evidence="3">
    <location>
        <begin position="468"/>
        <end position="488"/>
    </location>
</feature>
<evidence type="ECO:0000259" key="4">
    <source>
        <dbReference type="Pfam" id="PF03959"/>
    </source>
</evidence>
<keyword evidence="6" id="KW-1185">Reference proteome</keyword>
<dbReference type="SUPFAM" id="SSF53474">
    <property type="entry name" value="alpha/beta-Hydrolases"/>
    <property type="match status" value="2"/>
</dbReference>
<keyword evidence="3" id="KW-0812">Transmembrane</keyword>
<feature type="region of interest" description="Disordered" evidence="2">
    <location>
        <begin position="1"/>
        <end position="24"/>
    </location>
</feature>
<protein>
    <recommendedName>
        <fullName evidence="4">Serine hydrolase domain-containing protein</fullName>
    </recommendedName>
</protein>
<dbReference type="InterPro" id="IPR029058">
    <property type="entry name" value="AB_hydrolase_fold"/>
</dbReference>
<dbReference type="AlphaFoldDB" id="A0AA36JP02"/>
<organism evidence="5 6">
    <name type="scientific">Effrenium voratum</name>
    <dbReference type="NCBI Taxonomy" id="2562239"/>
    <lineage>
        <taxon>Eukaryota</taxon>
        <taxon>Sar</taxon>
        <taxon>Alveolata</taxon>
        <taxon>Dinophyceae</taxon>
        <taxon>Suessiales</taxon>
        <taxon>Symbiodiniaceae</taxon>
        <taxon>Effrenium</taxon>
    </lineage>
</organism>
<dbReference type="PANTHER" id="PTHR48070:SF6">
    <property type="entry name" value="ESTERASE OVCA2"/>
    <property type="match status" value="1"/>
</dbReference>
<keyword evidence="3" id="KW-1133">Transmembrane helix</keyword>
<dbReference type="Proteomes" id="UP001178507">
    <property type="component" value="Unassembled WGS sequence"/>
</dbReference>
<comment type="caution">
    <text evidence="5">The sequence shown here is derived from an EMBL/GenBank/DDBJ whole genome shotgun (WGS) entry which is preliminary data.</text>
</comment>
<proteinExistence type="predicted"/>
<keyword evidence="1" id="KW-0378">Hydrolase</keyword>